<feature type="transmembrane region" description="Helical" evidence="1">
    <location>
        <begin position="52"/>
        <end position="72"/>
    </location>
</feature>
<evidence type="ECO:0000256" key="1">
    <source>
        <dbReference type="SAM" id="Phobius"/>
    </source>
</evidence>
<feature type="transmembrane region" description="Helical" evidence="1">
    <location>
        <begin position="210"/>
        <end position="229"/>
    </location>
</feature>
<dbReference type="EMBL" id="BRXR01000001">
    <property type="protein sequence ID" value="GLC31512.1"/>
    <property type="molecule type" value="Genomic_DNA"/>
</dbReference>
<evidence type="ECO:0008006" key="4">
    <source>
        <dbReference type="Google" id="ProtNLM"/>
    </source>
</evidence>
<protein>
    <recommendedName>
        <fullName evidence="4">Integral membrane protein</fullName>
    </recommendedName>
</protein>
<keyword evidence="1" id="KW-0472">Membrane</keyword>
<feature type="transmembrane region" description="Helical" evidence="1">
    <location>
        <begin position="241"/>
        <end position="270"/>
    </location>
</feature>
<proteinExistence type="predicted"/>
<feature type="transmembrane region" description="Helical" evidence="1">
    <location>
        <begin position="12"/>
        <end position="32"/>
    </location>
</feature>
<keyword evidence="1" id="KW-1133">Transmembrane helix</keyword>
<comment type="caution">
    <text evidence="2">The sequence shown here is derived from an EMBL/GenBank/DDBJ whole genome shotgun (WGS) entry which is preliminary data.</text>
</comment>
<accession>A0ABQ5N8D5</accession>
<keyword evidence="1" id="KW-0812">Transmembrane</keyword>
<sequence>MSEFFFIVFKMSFIEIAYLIGVILIVGFMLGIMEGLSNNFMQRALGRKGVMLTAWLGTPVHEIGHALMCIIFKHNITEIRLLNTRSDSEVLGYVRHSYNPNSLYQRVGNLFIGLGPIFSGTASLIIALYLLLPKAFNTYKVFLVQGINSDKIDKGTISSIFSAGTTLTKSIFTVPNISNINFWIFLIIAICIASHIALSKADMNGAKDGLLVLFILIFMVNIIMRYFSINTTNYIIRLSRYNAHLIGFLIIALIFSAFTLVFSLLCYGIASLKR</sequence>
<gene>
    <name evidence="2" type="ORF">bsdE14_29220</name>
</gene>
<feature type="transmembrane region" description="Helical" evidence="1">
    <location>
        <begin position="180"/>
        <end position="198"/>
    </location>
</feature>
<reference evidence="2 3" key="1">
    <citation type="journal article" date="2024" name="Int. J. Syst. Evol. Microbiol.">
        <title>Clostridium omnivorum sp. nov., isolated from anoxic soil under the treatment of reductive soil disinfestation.</title>
        <authorList>
            <person name="Ueki A."/>
            <person name="Tonouchi A."/>
            <person name="Kaku N."/>
            <person name="Honma S."/>
            <person name="Ueki K."/>
        </authorList>
    </citation>
    <scope>NUCLEOTIDE SEQUENCE [LARGE SCALE GENOMIC DNA]</scope>
    <source>
        <strain evidence="2 3">E14</strain>
    </source>
</reference>
<evidence type="ECO:0000313" key="2">
    <source>
        <dbReference type="EMBL" id="GLC31512.1"/>
    </source>
</evidence>
<dbReference type="Proteomes" id="UP001208567">
    <property type="component" value="Unassembled WGS sequence"/>
</dbReference>
<evidence type="ECO:0000313" key="3">
    <source>
        <dbReference type="Proteomes" id="UP001208567"/>
    </source>
</evidence>
<feature type="transmembrane region" description="Helical" evidence="1">
    <location>
        <begin position="110"/>
        <end position="132"/>
    </location>
</feature>
<name>A0ABQ5N8D5_9CLOT</name>
<organism evidence="2 3">
    <name type="scientific">Clostridium omnivorum</name>
    <dbReference type="NCBI Taxonomy" id="1604902"/>
    <lineage>
        <taxon>Bacteria</taxon>
        <taxon>Bacillati</taxon>
        <taxon>Bacillota</taxon>
        <taxon>Clostridia</taxon>
        <taxon>Eubacteriales</taxon>
        <taxon>Clostridiaceae</taxon>
        <taxon>Clostridium</taxon>
    </lineage>
</organism>
<keyword evidence="3" id="KW-1185">Reference proteome</keyword>